<dbReference type="EMBL" id="QDKQ01000067">
    <property type="protein sequence ID" value="PVM83811.1"/>
    <property type="molecule type" value="Genomic_DNA"/>
</dbReference>
<evidence type="ECO:0000313" key="1">
    <source>
        <dbReference type="EMBL" id="PVM83811.1"/>
    </source>
</evidence>
<protein>
    <recommendedName>
        <fullName evidence="3">Amine oxidase domain-containing protein</fullName>
    </recommendedName>
</protein>
<dbReference type="RefSeq" id="WP_109102645.1">
    <property type="nucleotide sequence ID" value="NZ_QDKQ01000067.1"/>
</dbReference>
<dbReference type="OrthoDB" id="3972913at2"/>
<dbReference type="AlphaFoldDB" id="A0A2T9JJC9"/>
<dbReference type="InterPro" id="IPR036188">
    <property type="entry name" value="FAD/NAD-bd_sf"/>
</dbReference>
<sequence>MGTTYTIFGAGPAGLYTAWRLVTGGKAVSGDAIELYEWGDYAFEGPGSGTRLPAGRIVTHFCNDDPRQSYIEAGGMRFIQWDATKSEGHQLVTLTIEALGLAGKIIDFNTTDNPLLFLREEHIYQNDLATHPAPYNTPGNNEQPAATLFSNISALITGDAPVKTRAQQCAFYGSGQLPPTFNSFVYPPGSIAGNIGYWNVFYDQAGNEGYEYAADAGGYTSNVINWNAANAAVYNGEFAPGGAFKTLSGGYSQVFVELYQQTKAAAAAAGVTFTLTQRTRLHSVWLEGDVVNYRLASADAPFKGGAVQATQNAFLAMPPASLDLVAEATQYADMPGGTLDILNAEGVQLYIDGVIRQPSMRVMLFFDRPWWNDPGVPYPPSLTGAPNTFGPTITDLPLRQVYYFGDNSDGAANPAYGVLASYDDMQYVQFWQELEVDVTERRKVPIDQDHQVLFGPRKATDTMIRMVLLELAKVHWGDPNAAGQIPWPVEAIFNDFSLNPFGAGYHAWAAHYDICDVMQKIRQPTGLVPGAASANLFIIGEAYSNDQAWVEGAFCTAESVLVQYYGMTTIADTTNYPLICSCG</sequence>
<keyword evidence="2" id="KW-1185">Reference proteome</keyword>
<dbReference type="SUPFAM" id="SSF51905">
    <property type="entry name" value="FAD/NAD(P)-binding domain"/>
    <property type="match status" value="1"/>
</dbReference>
<dbReference type="SUPFAM" id="SSF54373">
    <property type="entry name" value="FAD-linked reductases, C-terminal domain"/>
    <property type="match status" value="1"/>
</dbReference>
<proteinExistence type="predicted"/>
<accession>A0A2T9JJC9</accession>
<name>A0A2T9JJC9_9CAUL</name>
<reference evidence="1 2" key="1">
    <citation type="submission" date="2018-04" db="EMBL/GenBank/DDBJ databases">
        <title>The genome sequence of Caulobacter sp. 744.</title>
        <authorList>
            <person name="Gao J."/>
            <person name="Sun J."/>
        </authorList>
    </citation>
    <scope>NUCLEOTIDE SEQUENCE [LARGE SCALE GENOMIC DNA]</scope>
    <source>
        <strain evidence="1 2">774</strain>
    </source>
</reference>
<evidence type="ECO:0008006" key="3">
    <source>
        <dbReference type="Google" id="ProtNLM"/>
    </source>
</evidence>
<comment type="caution">
    <text evidence="1">The sequence shown here is derived from an EMBL/GenBank/DDBJ whole genome shotgun (WGS) entry which is preliminary data.</text>
</comment>
<evidence type="ECO:0000313" key="2">
    <source>
        <dbReference type="Proteomes" id="UP000245073"/>
    </source>
</evidence>
<dbReference type="Proteomes" id="UP000245073">
    <property type="component" value="Unassembled WGS sequence"/>
</dbReference>
<organism evidence="1 2">
    <name type="scientific">Caulobacter endophyticus</name>
    <dbReference type="NCBI Taxonomy" id="2172652"/>
    <lineage>
        <taxon>Bacteria</taxon>
        <taxon>Pseudomonadati</taxon>
        <taxon>Pseudomonadota</taxon>
        <taxon>Alphaproteobacteria</taxon>
        <taxon>Caulobacterales</taxon>
        <taxon>Caulobacteraceae</taxon>
        <taxon>Caulobacter</taxon>
    </lineage>
</organism>
<dbReference type="Gene3D" id="3.90.660.10">
    <property type="match status" value="1"/>
</dbReference>
<gene>
    <name evidence="1" type="ORF">DDF67_20280</name>
</gene>